<reference evidence="11 13" key="2">
    <citation type="submission" date="2016-11" db="EMBL/GenBank/DDBJ databases">
        <title>Description of two novel members of the family Erysipelotrichaceae: Ileibacterium lipovorans gen. nov., sp. nov. and Dubosiella newyorkensis, gen. nov., sp. nov.</title>
        <authorList>
            <person name="Cox L.M."/>
            <person name="Sohn J."/>
            <person name="Tyrrell K.L."/>
            <person name="Citron D.M."/>
            <person name="Lawson P.A."/>
            <person name="Patel N.B."/>
            <person name="Iizumi T."/>
            <person name="Perez-Perez G.I."/>
            <person name="Goldstein E.J."/>
            <person name="Blaser M.J."/>
        </authorList>
    </citation>
    <scope>NUCLEOTIDE SEQUENCE [LARGE SCALE GENOMIC DNA]</scope>
    <source>
        <strain evidence="11 13">NYU-BL-K8</strain>
    </source>
</reference>
<dbReference type="InterPro" id="IPR039420">
    <property type="entry name" value="WalR-like"/>
</dbReference>
<feature type="domain" description="Response regulatory" evidence="8">
    <location>
        <begin position="4"/>
        <end position="117"/>
    </location>
</feature>
<dbReference type="Gene3D" id="1.10.10.10">
    <property type="entry name" value="Winged helix-like DNA-binding domain superfamily/Winged helix DNA-binding domain"/>
    <property type="match status" value="1"/>
</dbReference>
<keyword evidence="3" id="KW-0805">Transcription regulation</keyword>
<feature type="DNA-binding region" description="OmpR/PhoB-type" evidence="7">
    <location>
        <begin position="133"/>
        <end position="231"/>
    </location>
</feature>
<sequence>MNHEILVVEDDEGIREAIAIYLSHAGFHVIQAENGLKGLEAFRTRKPALAVVDIMMPEMDGFTMVSRIRETSDIPVLFLSAKSEDVDKLHGFTIGADDYLTKPFSSVELVARVKARLRRYEQILELKSGEEAPTVLTNGGLELDPATKEVFVNGDPVHLTPKEFSILELLMRHPGQVFSAQQIYERIWKEEAITTETITVHIRKLREKIEAEPRHPQYIQVVWGVGYKIRKDT</sequence>
<protein>
    <submittedName>
        <fullName evidence="11">DNA-binding response regulator</fullName>
    </submittedName>
</protein>
<accession>A0A140DWC4</accession>
<dbReference type="GeneID" id="78478459"/>
<keyword evidence="1 6" id="KW-0597">Phosphoprotein</keyword>
<organism evidence="10 12">
    <name type="scientific">Faecalibaculum rodentium</name>
    <dbReference type="NCBI Taxonomy" id="1702221"/>
    <lineage>
        <taxon>Bacteria</taxon>
        <taxon>Bacillati</taxon>
        <taxon>Bacillota</taxon>
        <taxon>Erysipelotrichia</taxon>
        <taxon>Erysipelotrichales</taxon>
        <taxon>Erysipelotrichaceae</taxon>
        <taxon>Faecalibaculum</taxon>
    </lineage>
</organism>
<evidence type="ECO:0000256" key="4">
    <source>
        <dbReference type="ARBA" id="ARBA00023125"/>
    </source>
</evidence>
<dbReference type="GO" id="GO:0006355">
    <property type="term" value="P:regulation of DNA-templated transcription"/>
    <property type="evidence" value="ECO:0007669"/>
    <property type="project" value="InterPro"/>
</dbReference>
<dbReference type="GO" id="GO:0032993">
    <property type="term" value="C:protein-DNA complex"/>
    <property type="evidence" value="ECO:0007669"/>
    <property type="project" value="TreeGrafter"/>
</dbReference>
<dbReference type="KEGG" id="fro:AALO17_18170"/>
<keyword evidence="12" id="KW-1185">Reference proteome</keyword>
<dbReference type="SMART" id="SM00862">
    <property type="entry name" value="Trans_reg_C"/>
    <property type="match status" value="1"/>
</dbReference>
<dbReference type="Gene3D" id="6.10.250.690">
    <property type="match status" value="1"/>
</dbReference>
<dbReference type="AlphaFoldDB" id="A0A140DWC4"/>
<dbReference type="PROSITE" id="PS50110">
    <property type="entry name" value="RESPONSE_REGULATORY"/>
    <property type="match status" value="1"/>
</dbReference>
<evidence type="ECO:0000256" key="5">
    <source>
        <dbReference type="ARBA" id="ARBA00023163"/>
    </source>
</evidence>
<dbReference type="Proteomes" id="UP000186758">
    <property type="component" value="Unassembled WGS sequence"/>
</dbReference>
<dbReference type="SUPFAM" id="SSF52172">
    <property type="entry name" value="CheY-like"/>
    <property type="match status" value="1"/>
</dbReference>
<dbReference type="GO" id="GO:0000156">
    <property type="term" value="F:phosphorelay response regulator activity"/>
    <property type="evidence" value="ECO:0007669"/>
    <property type="project" value="TreeGrafter"/>
</dbReference>
<feature type="domain" description="OmpR/PhoB-type" evidence="9">
    <location>
        <begin position="133"/>
        <end position="231"/>
    </location>
</feature>
<dbReference type="OrthoDB" id="9790442at2"/>
<dbReference type="CDD" id="cd00383">
    <property type="entry name" value="trans_reg_C"/>
    <property type="match status" value="1"/>
</dbReference>
<dbReference type="EMBL" id="MPJZ01000092">
    <property type="protein sequence ID" value="OLU43753.1"/>
    <property type="molecule type" value="Genomic_DNA"/>
</dbReference>
<evidence type="ECO:0000313" key="11">
    <source>
        <dbReference type="EMBL" id="OLU43753.1"/>
    </source>
</evidence>
<dbReference type="PROSITE" id="PS51755">
    <property type="entry name" value="OMPR_PHOB"/>
    <property type="match status" value="1"/>
</dbReference>
<reference evidence="10 12" key="1">
    <citation type="journal article" date="2016" name="Gut Pathog.">
        <title>Whole genome sequencing of "Faecalibaculum rodentium" ALO17, isolated from C57BL/6J laboratory mouse feces.</title>
        <authorList>
            <person name="Lim S."/>
            <person name="Chang D.H."/>
            <person name="Ahn S."/>
            <person name="Kim B.C."/>
        </authorList>
    </citation>
    <scope>NUCLEOTIDE SEQUENCE [LARGE SCALE GENOMIC DNA]</scope>
    <source>
        <strain evidence="10 12">Alo17</strain>
    </source>
</reference>
<keyword evidence="5" id="KW-0804">Transcription</keyword>
<dbReference type="InterPro" id="IPR011006">
    <property type="entry name" value="CheY-like_superfamily"/>
</dbReference>
<dbReference type="RefSeq" id="WP_067558014.1">
    <property type="nucleotide sequence ID" value="NZ_CANASY010000001.1"/>
</dbReference>
<gene>
    <name evidence="10" type="ORF">AALO17_18170</name>
    <name evidence="11" type="ORF">BO223_10580</name>
</gene>
<dbReference type="InterPro" id="IPR001789">
    <property type="entry name" value="Sig_transdc_resp-reg_receiver"/>
</dbReference>
<dbReference type="SMART" id="SM00448">
    <property type="entry name" value="REC"/>
    <property type="match status" value="1"/>
</dbReference>
<proteinExistence type="predicted"/>
<evidence type="ECO:0000256" key="3">
    <source>
        <dbReference type="ARBA" id="ARBA00023015"/>
    </source>
</evidence>
<dbReference type="STRING" id="1702221.AALO17_18170"/>
<dbReference type="CDD" id="cd17574">
    <property type="entry name" value="REC_OmpR"/>
    <property type="match status" value="1"/>
</dbReference>
<dbReference type="PANTHER" id="PTHR48111">
    <property type="entry name" value="REGULATOR OF RPOS"/>
    <property type="match status" value="1"/>
</dbReference>
<dbReference type="Pfam" id="PF00072">
    <property type="entry name" value="Response_reg"/>
    <property type="match status" value="1"/>
</dbReference>
<dbReference type="Proteomes" id="UP000069771">
    <property type="component" value="Chromosome"/>
</dbReference>
<dbReference type="Pfam" id="PF00486">
    <property type="entry name" value="Trans_reg_C"/>
    <property type="match status" value="1"/>
</dbReference>
<evidence type="ECO:0000256" key="1">
    <source>
        <dbReference type="ARBA" id="ARBA00022553"/>
    </source>
</evidence>
<evidence type="ECO:0000256" key="2">
    <source>
        <dbReference type="ARBA" id="ARBA00023012"/>
    </source>
</evidence>
<dbReference type="InterPro" id="IPR001867">
    <property type="entry name" value="OmpR/PhoB-type_DNA-bd"/>
</dbReference>
<dbReference type="GO" id="GO:0005829">
    <property type="term" value="C:cytosol"/>
    <property type="evidence" value="ECO:0007669"/>
    <property type="project" value="TreeGrafter"/>
</dbReference>
<keyword evidence="2" id="KW-0902">Two-component regulatory system</keyword>
<evidence type="ECO:0000313" key="13">
    <source>
        <dbReference type="Proteomes" id="UP000186758"/>
    </source>
</evidence>
<name>A0A140DWC4_9FIRM</name>
<evidence type="ECO:0000259" key="8">
    <source>
        <dbReference type="PROSITE" id="PS50110"/>
    </source>
</evidence>
<dbReference type="FunFam" id="1.10.10.10:FF:000018">
    <property type="entry name" value="DNA-binding response regulator ResD"/>
    <property type="match status" value="1"/>
</dbReference>
<dbReference type="Gene3D" id="3.40.50.2300">
    <property type="match status" value="1"/>
</dbReference>
<evidence type="ECO:0000313" key="10">
    <source>
        <dbReference type="EMBL" id="AMK54951.1"/>
    </source>
</evidence>
<dbReference type="PANTHER" id="PTHR48111:SF40">
    <property type="entry name" value="PHOSPHATE REGULON TRANSCRIPTIONAL REGULATORY PROTEIN PHOB"/>
    <property type="match status" value="1"/>
</dbReference>
<dbReference type="InterPro" id="IPR036388">
    <property type="entry name" value="WH-like_DNA-bd_sf"/>
</dbReference>
<evidence type="ECO:0000313" key="12">
    <source>
        <dbReference type="Proteomes" id="UP000069771"/>
    </source>
</evidence>
<dbReference type="EMBL" id="CP011391">
    <property type="protein sequence ID" value="AMK54951.1"/>
    <property type="molecule type" value="Genomic_DNA"/>
</dbReference>
<evidence type="ECO:0000256" key="7">
    <source>
        <dbReference type="PROSITE-ProRule" id="PRU01091"/>
    </source>
</evidence>
<dbReference type="GO" id="GO:0000976">
    <property type="term" value="F:transcription cis-regulatory region binding"/>
    <property type="evidence" value="ECO:0007669"/>
    <property type="project" value="TreeGrafter"/>
</dbReference>
<evidence type="ECO:0000256" key="6">
    <source>
        <dbReference type="PROSITE-ProRule" id="PRU00169"/>
    </source>
</evidence>
<dbReference type="FunFam" id="3.40.50.2300:FF:000001">
    <property type="entry name" value="DNA-binding response regulator PhoB"/>
    <property type="match status" value="1"/>
</dbReference>
<keyword evidence="4 7" id="KW-0238">DNA-binding</keyword>
<evidence type="ECO:0000259" key="9">
    <source>
        <dbReference type="PROSITE" id="PS51755"/>
    </source>
</evidence>
<feature type="modified residue" description="4-aspartylphosphate" evidence="6">
    <location>
        <position position="53"/>
    </location>
</feature>